<keyword evidence="9" id="KW-1185">Reference proteome</keyword>
<dbReference type="InterPro" id="IPR038050">
    <property type="entry name" value="Neuro_actylchol_rec"/>
</dbReference>
<protein>
    <recommendedName>
        <fullName evidence="7">Neurotransmitter-gated ion-channel ligand-binding domain-containing protein</fullName>
    </recommendedName>
</protein>
<dbReference type="Gene3D" id="2.70.170.10">
    <property type="entry name" value="Neurotransmitter-gated ion-channel ligand-binding domain"/>
    <property type="match status" value="1"/>
</dbReference>
<evidence type="ECO:0000313" key="8">
    <source>
        <dbReference type="EMBL" id="CAK0902743.1"/>
    </source>
</evidence>
<dbReference type="InterPro" id="IPR006202">
    <property type="entry name" value="Neur_chan_lig-bd"/>
</dbReference>
<feature type="transmembrane region" description="Helical" evidence="6">
    <location>
        <begin position="306"/>
        <end position="328"/>
    </location>
</feature>
<dbReference type="SUPFAM" id="SSF63712">
    <property type="entry name" value="Nicotinic receptor ligand binding domain-like"/>
    <property type="match status" value="1"/>
</dbReference>
<proteinExistence type="predicted"/>
<evidence type="ECO:0000256" key="1">
    <source>
        <dbReference type="ARBA" id="ARBA00004141"/>
    </source>
</evidence>
<evidence type="ECO:0000256" key="2">
    <source>
        <dbReference type="ARBA" id="ARBA00022692"/>
    </source>
</evidence>
<organism evidence="8 9">
    <name type="scientific">Prorocentrum cordatum</name>
    <dbReference type="NCBI Taxonomy" id="2364126"/>
    <lineage>
        <taxon>Eukaryota</taxon>
        <taxon>Sar</taxon>
        <taxon>Alveolata</taxon>
        <taxon>Dinophyceae</taxon>
        <taxon>Prorocentrales</taxon>
        <taxon>Prorocentraceae</taxon>
        <taxon>Prorocentrum</taxon>
    </lineage>
</organism>
<dbReference type="Proteomes" id="UP001189429">
    <property type="component" value="Unassembled WGS sequence"/>
</dbReference>
<evidence type="ECO:0000313" key="9">
    <source>
        <dbReference type="Proteomes" id="UP001189429"/>
    </source>
</evidence>
<sequence length="616" mass="67203">MAFHMYNTARVSHPPSPQQEEWAGHLYEIRRAAVALVELTRSATATPLVLTDNNFRVRTGVNVLWSHPVDVQTICSARMNDYPFDVQECEIVVGSWSYSNRQMLLRPQPYFLEEEGVHSREFTVDNIIVTQREKKNKATYQTFDEVVYRVRLKRFAHFYVINFILPMISLTALTVATMWMTPGNAGVRVNASSLVLVCTISAIFITAPSRPAVHGDIWMDSFQSHCLALSFASLLQSVFVDYVTRVGGISVLSTPVPIDSLDALTRFAICCTSIFVIFHDASQVHSHHPLTLYTSFQSRSGMAEVIFVYAVFTGLLLSSAGSVVWFFFLPREWRRRATGGKEEDAPSPQTLQLPVGSRGDRRRSGKMERSTSGLSDWRVAESSEGVVMTEPMIVTCRGSPLLKDDALGALRVPPANAALGPLGCCEAGVDDGKLLVLQSADARPSGDARQLYEFAVSAAASRLTCGAGADRVVRVVDGVVMIVPHGVNAEHAPRLRVSDAGDAALPHGCVPAGKRVRAWPEARLGGDVCLLVPAQPGADALLRWAPAGSGPARWEELRNVTFWHGYAIVTVGRLGTFVPVASELQKLLCATPVEPAPWPAAEVVLEGVAGRGLELQ</sequence>
<dbReference type="InterPro" id="IPR006201">
    <property type="entry name" value="Neur_channel"/>
</dbReference>
<feature type="region of interest" description="Disordered" evidence="5">
    <location>
        <begin position="339"/>
        <end position="374"/>
    </location>
</feature>
<feature type="non-terminal residue" evidence="8">
    <location>
        <position position="616"/>
    </location>
</feature>
<evidence type="ECO:0000256" key="5">
    <source>
        <dbReference type="SAM" id="MobiDB-lite"/>
    </source>
</evidence>
<accession>A0ABN9XSF1</accession>
<dbReference type="PANTHER" id="PTHR18945">
    <property type="entry name" value="NEUROTRANSMITTER GATED ION CHANNEL"/>
    <property type="match status" value="1"/>
</dbReference>
<feature type="transmembrane region" description="Helical" evidence="6">
    <location>
        <begin position="158"/>
        <end position="179"/>
    </location>
</feature>
<keyword evidence="4 6" id="KW-0472">Membrane</keyword>
<evidence type="ECO:0000256" key="6">
    <source>
        <dbReference type="SAM" id="Phobius"/>
    </source>
</evidence>
<dbReference type="EMBL" id="CAUYUJ010021107">
    <property type="protein sequence ID" value="CAK0902743.1"/>
    <property type="molecule type" value="Genomic_DNA"/>
</dbReference>
<gene>
    <name evidence="8" type="ORF">PCOR1329_LOCUS79244</name>
</gene>
<dbReference type="Pfam" id="PF02931">
    <property type="entry name" value="Neur_chan_LBD"/>
    <property type="match status" value="1"/>
</dbReference>
<reference evidence="8" key="1">
    <citation type="submission" date="2023-10" db="EMBL/GenBank/DDBJ databases">
        <authorList>
            <person name="Chen Y."/>
            <person name="Shah S."/>
            <person name="Dougan E. K."/>
            <person name="Thang M."/>
            <person name="Chan C."/>
        </authorList>
    </citation>
    <scope>NUCLEOTIDE SEQUENCE [LARGE SCALE GENOMIC DNA]</scope>
</reference>
<comment type="caution">
    <text evidence="8">The sequence shown here is derived from an EMBL/GenBank/DDBJ whole genome shotgun (WGS) entry which is preliminary data.</text>
</comment>
<evidence type="ECO:0000256" key="3">
    <source>
        <dbReference type="ARBA" id="ARBA00022989"/>
    </source>
</evidence>
<dbReference type="InterPro" id="IPR036719">
    <property type="entry name" value="Neuro-gated_channel_TM_sf"/>
</dbReference>
<feature type="transmembrane region" description="Helical" evidence="6">
    <location>
        <begin position="185"/>
        <end position="205"/>
    </location>
</feature>
<evidence type="ECO:0000256" key="4">
    <source>
        <dbReference type="ARBA" id="ARBA00023136"/>
    </source>
</evidence>
<evidence type="ECO:0000259" key="7">
    <source>
        <dbReference type="Pfam" id="PF02931"/>
    </source>
</evidence>
<comment type="subcellular location">
    <subcellularLocation>
        <location evidence="1">Membrane</location>
        <topology evidence="1">Multi-pass membrane protein</topology>
    </subcellularLocation>
</comment>
<dbReference type="Gene3D" id="1.20.58.390">
    <property type="entry name" value="Neurotransmitter-gated ion-channel transmembrane domain"/>
    <property type="match status" value="1"/>
</dbReference>
<dbReference type="InterPro" id="IPR036734">
    <property type="entry name" value="Neur_chan_lig-bd_sf"/>
</dbReference>
<keyword evidence="2 6" id="KW-0812">Transmembrane</keyword>
<keyword evidence="3 6" id="KW-1133">Transmembrane helix</keyword>
<dbReference type="SUPFAM" id="SSF90112">
    <property type="entry name" value="Neurotransmitter-gated ion-channel transmembrane pore"/>
    <property type="match status" value="1"/>
</dbReference>
<feature type="domain" description="Neurotransmitter-gated ion-channel ligand-binding" evidence="7">
    <location>
        <begin position="51"/>
        <end position="154"/>
    </location>
</feature>
<name>A0ABN9XSF1_9DINO</name>